<dbReference type="CDD" id="cd06327">
    <property type="entry name" value="PBP1_SBP-like"/>
    <property type="match status" value="1"/>
</dbReference>
<dbReference type="Pfam" id="PF13458">
    <property type="entry name" value="Peripla_BP_6"/>
    <property type="match status" value="1"/>
</dbReference>
<name>A0A853F8V3_9BURK</name>
<keyword evidence="6" id="KW-1185">Reference proteome</keyword>
<proteinExistence type="inferred from homology"/>
<dbReference type="Proteomes" id="UP000580517">
    <property type="component" value="Unassembled WGS sequence"/>
</dbReference>
<protein>
    <submittedName>
        <fullName evidence="5">ABC transporter substrate-binding protein</fullName>
    </submittedName>
</protein>
<evidence type="ECO:0000256" key="3">
    <source>
        <dbReference type="SAM" id="SignalP"/>
    </source>
</evidence>
<feature type="chain" id="PRO_5032273662" evidence="3">
    <location>
        <begin position="24"/>
        <end position="402"/>
    </location>
</feature>
<sequence length="402" mass="42782">MNRKHLTALLSALALAAPLHAHAATADPIKIGVLTDMSGVVSDATGKGSVEAARIAVEEAGGSVLGHPIEVIFGDHQHKPDVGSAIARKWFDVDGVDAIVDLPNSSVALAVQNIAREKKKIVLVSSAGTTALSQAKCSPYTVQWTYTTYALARGTASAVVKSGKKTWFILASDYAFGKQLAKDTQDVVQANGGEVLDTIYHPLNTADFSSFLLQAQSSGAQVIALANAGGDTINAIKQAGEFGIGTGEQKMAAMLLMITDVHSLGLESAQGTYLTVPSYWDMNDGARAFTKKFQERLGKAPTFLQEGVYGSVRHYLQAVKAAGTDDADAVMAKFRSLPIDDAFSQNAHVRPDGLVERDMLLAQVKSPKASKREWDDYDIVATIPGKDLVWPLAESQCPLVKK</sequence>
<feature type="signal peptide" evidence="3">
    <location>
        <begin position="1"/>
        <end position="23"/>
    </location>
</feature>
<evidence type="ECO:0000256" key="1">
    <source>
        <dbReference type="ARBA" id="ARBA00010062"/>
    </source>
</evidence>
<accession>A0A853F8V3</accession>
<dbReference type="SUPFAM" id="SSF53822">
    <property type="entry name" value="Periplasmic binding protein-like I"/>
    <property type="match status" value="1"/>
</dbReference>
<organism evidence="5 6">
    <name type="scientific">Allopusillimonas soli</name>
    <dbReference type="NCBI Taxonomy" id="659016"/>
    <lineage>
        <taxon>Bacteria</taxon>
        <taxon>Pseudomonadati</taxon>
        <taxon>Pseudomonadota</taxon>
        <taxon>Betaproteobacteria</taxon>
        <taxon>Burkholderiales</taxon>
        <taxon>Alcaligenaceae</taxon>
        <taxon>Allopusillimonas</taxon>
    </lineage>
</organism>
<gene>
    <name evidence="5" type="ORF">H0A68_03940</name>
</gene>
<dbReference type="EMBL" id="JACCEW010000001">
    <property type="protein sequence ID" value="NYT36012.1"/>
    <property type="molecule type" value="Genomic_DNA"/>
</dbReference>
<comment type="similarity">
    <text evidence="1">Belongs to the leucine-binding protein family.</text>
</comment>
<keyword evidence="2 3" id="KW-0732">Signal</keyword>
<dbReference type="InterPro" id="IPR028082">
    <property type="entry name" value="Peripla_BP_I"/>
</dbReference>
<dbReference type="RefSeq" id="WP_129967931.1">
    <property type="nucleotide sequence ID" value="NZ_JACCEW010000001.1"/>
</dbReference>
<dbReference type="InterPro" id="IPR028081">
    <property type="entry name" value="Leu-bd"/>
</dbReference>
<dbReference type="Gene3D" id="3.40.50.2300">
    <property type="match status" value="2"/>
</dbReference>
<dbReference type="PANTHER" id="PTHR30483:SF6">
    <property type="entry name" value="PERIPLASMIC BINDING PROTEIN OF ABC TRANSPORTER FOR NATURAL AMINO ACIDS"/>
    <property type="match status" value="1"/>
</dbReference>
<dbReference type="OrthoDB" id="8887944at2"/>
<dbReference type="AlphaFoldDB" id="A0A853F8V3"/>
<evidence type="ECO:0000313" key="5">
    <source>
        <dbReference type="EMBL" id="NYT36012.1"/>
    </source>
</evidence>
<evidence type="ECO:0000256" key="2">
    <source>
        <dbReference type="ARBA" id="ARBA00022729"/>
    </source>
</evidence>
<reference evidence="5 6" key="1">
    <citation type="submission" date="2020-07" db="EMBL/GenBank/DDBJ databases">
        <title>Taxonomic revisions and descriptions of new bacterial species based on genomic comparisons in the high-G+C-content subgroup of the family Alcaligenaceae.</title>
        <authorList>
            <person name="Szabo A."/>
            <person name="Felfoldi T."/>
        </authorList>
    </citation>
    <scope>NUCLEOTIDE SEQUENCE [LARGE SCALE GENOMIC DNA]</scope>
    <source>
        <strain evidence="5 6">DSM 25264</strain>
    </source>
</reference>
<evidence type="ECO:0000313" key="6">
    <source>
        <dbReference type="Proteomes" id="UP000580517"/>
    </source>
</evidence>
<dbReference type="PANTHER" id="PTHR30483">
    <property type="entry name" value="LEUCINE-SPECIFIC-BINDING PROTEIN"/>
    <property type="match status" value="1"/>
</dbReference>
<comment type="caution">
    <text evidence="5">The sequence shown here is derived from an EMBL/GenBank/DDBJ whole genome shotgun (WGS) entry which is preliminary data.</text>
</comment>
<feature type="domain" description="Leucine-binding protein" evidence="4">
    <location>
        <begin position="28"/>
        <end position="366"/>
    </location>
</feature>
<dbReference type="InterPro" id="IPR051010">
    <property type="entry name" value="BCAA_transport"/>
</dbReference>
<evidence type="ECO:0000259" key="4">
    <source>
        <dbReference type="Pfam" id="PF13458"/>
    </source>
</evidence>